<dbReference type="SMART" id="SM00318">
    <property type="entry name" value="SNc"/>
    <property type="match status" value="1"/>
</dbReference>
<dbReference type="Proteomes" id="UP000289629">
    <property type="component" value="Chromosome"/>
</dbReference>
<dbReference type="Gene3D" id="2.40.50.90">
    <property type="match status" value="1"/>
</dbReference>
<dbReference type="InterPro" id="IPR016071">
    <property type="entry name" value="Staphylococal_nuclease_OB-fold"/>
</dbReference>
<dbReference type="AlphaFoldDB" id="A0AAJ5NSE5"/>
<evidence type="ECO:0000259" key="1">
    <source>
        <dbReference type="PROSITE" id="PS50830"/>
    </source>
</evidence>
<dbReference type="Pfam" id="PF00565">
    <property type="entry name" value="SNase"/>
    <property type="match status" value="1"/>
</dbReference>
<organism evidence="2 3">
    <name type="scientific">Mesomycoplasma dispar</name>
    <dbReference type="NCBI Taxonomy" id="86660"/>
    <lineage>
        <taxon>Bacteria</taxon>
        <taxon>Bacillati</taxon>
        <taxon>Mycoplasmatota</taxon>
        <taxon>Mycoplasmoidales</taxon>
        <taxon>Metamycoplasmataceae</taxon>
        <taxon>Mesomycoplasma</taxon>
    </lineage>
</organism>
<dbReference type="KEGG" id="mds:MDIS_03275"/>
<proteinExistence type="predicted"/>
<name>A0AAJ5NSE5_9BACT</name>
<dbReference type="PROSITE" id="PS50830">
    <property type="entry name" value="TNASE_3"/>
    <property type="match status" value="1"/>
</dbReference>
<accession>A0AAJ5NSE5</accession>
<keyword evidence="2" id="KW-0449">Lipoprotein</keyword>
<dbReference type="InterPro" id="IPR035437">
    <property type="entry name" value="SNase_OB-fold_sf"/>
</dbReference>
<evidence type="ECO:0000313" key="2">
    <source>
        <dbReference type="EMBL" id="VEU62256.1"/>
    </source>
</evidence>
<feature type="domain" description="TNase-like" evidence="1">
    <location>
        <begin position="95"/>
        <end position="256"/>
    </location>
</feature>
<protein>
    <submittedName>
        <fullName evidence="2">Uncharacterized lipoprotein MG186 homolog</fullName>
    </submittedName>
</protein>
<dbReference type="SUPFAM" id="SSF50199">
    <property type="entry name" value="Staphylococcal nuclease"/>
    <property type="match status" value="1"/>
</dbReference>
<sequence>MKKLFSKLLFGTTNLILVPFFAISCIEQQEKFSYNHAQKYYKIEDFLKNPFEDLQNSESEYAKDIAKFLDRKYVWTEEDKQKFKNDILPDRTYFEIANASIEKWTDGDTATLKSLDSDKLPQNFSARLESIDTPEVGRRNASGNYEKTDGLEGKYAQKAKEFAEKILPKNSLVYFVFPKTGPARSYDRYVGSIYFGHNGFFKSYGVEVVKAGLAVPTLQKGLAGINDQTTIYSYVSIKQAAAVENSVNKKFGIYENLKDTKFESVTNAIESIYKTRGVASIGDFLVLGDKNKDKNVFEWYEFGLEQKRDRKTGS</sequence>
<dbReference type="PROSITE" id="PS51257">
    <property type="entry name" value="PROKAR_LIPOPROTEIN"/>
    <property type="match status" value="1"/>
</dbReference>
<dbReference type="EMBL" id="LR214971">
    <property type="protein sequence ID" value="VEU62256.1"/>
    <property type="molecule type" value="Genomic_DNA"/>
</dbReference>
<reference evidence="2 3" key="1">
    <citation type="submission" date="2019-01" db="EMBL/GenBank/DDBJ databases">
        <authorList>
            <consortium name="Pathogen Informatics"/>
        </authorList>
    </citation>
    <scope>NUCLEOTIDE SEQUENCE [LARGE SCALE GENOMIC DNA]</scope>
    <source>
        <strain evidence="2 3">NCTC10125</strain>
    </source>
</reference>
<gene>
    <name evidence="2" type="ORF">NCTC10125_00617</name>
</gene>
<dbReference type="RefSeq" id="WP_044635597.1">
    <property type="nucleotide sequence ID" value="NZ_CP007229.1"/>
</dbReference>
<evidence type="ECO:0000313" key="3">
    <source>
        <dbReference type="Proteomes" id="UP000289629"/>
    </source>
</evidence>